<dbReference type="AlphaFoldDB" id="A0A3L8R4V3"/>
<evidence type="ECO:0000256" key="1">
    <source>
        <dbReference type="SAM" id="MobiDB-lite"/>
    </source>
</evidence>
<proteinExistence type="predicted"/>
<feature type="compositionally biased region" description="Polar residues" evidence="1">
    <location>
        <begin position="213"/>
        <end position="223"/>
    </location>
</feature>
<comment type="caution">
    <text evidence="2">The sequence shown here is derived from an EMBL/GenBank/DDBJ whole genome shotgun (WGS) entry which is preliminary data.</text>
</comment>
<dbReference type="Proteomes" id="UP000281594">
    <property type="component" value="Unassembled WGS sequence"/>
</dbReference>
<feature type="region of interest" description="Disordered" evidence="1">
    <location>
        <begin position="152"/>
        <end position="187"/>
    </location>
</feature>
<evidence type="ECO:0000313" key="3">
    <source>
        <dbReference type="Proteomes" id="UP000281594"/>
    </source>
</evidence>
<feature type="compositionally biased region" description="Basic and acidic residues" evidence="1">
    <location>
        <begin position="154"/>
        <end position="165"/>
    </location>
</feature>
<name>A0A3L8R4V3_STRRN</name>
<gene>
    <name evidence="2" type="ORF">D3C57_135410</name>
</gene>
<feature type="compositionally biased region" description="Basic and acidic residues" evidence="1">
    <location>
        <begin position="59"/>
        <end position="79"/>
    </location>
</feature>
<feature type="compositionally biased region" description="Gly residues" evidence="1">
    <location>
        <begin position="169"/>
        <end position="180"/>
    </location>
</feature>
<protein>
    <submittedName>
        <fullName evidence="2">Uncharacterized protein</fullName>
    </submittedName>
</protein>
<feature type="region of interest" description="Disordered" evidence="1">
    <location>
        <begin position="320"/>
        <end position="345"/>
    </location>
</feature>
<evidence type="ECO:0000313" key="2">
    <source>
        <dbReference type="EMBL" id="RLV74626.1"/>
    </source>
</evidence>
<organism evidence="2 3">
    <name type="scientific">Streptomyces rapamycinicus (strain ATCC 29253 / DSM 41530 / NRRL 5491 / AYB-994)</name>
    <name type="common">Streptomyces hygroscopicus (strain ATCC 29253)</name>
    <dbReference type="NCBI Taxonomy" id="1343740"/>
    <lineage>
        <taxon>Bacteria</taxon>
        <taxon>Bacillati</taxon>
        <taxon>Actinomycetota</taxon>
        <taxon>Actinomycetes</taxon>
        <taxon>Kitasatosporales</taxon>
        <taxon>Streptomycetaceae</taxon>
        <taxon>Streptomyces</taxon>
        <taxon>Streptomyces violaceusniger group</taxon>
    </lineage>
</organism>
<reference evidence="2 3" key="1">
    <citation type="journal article" date="2018" name="J. Biol. Chem.">
        <title>Discovery of the actinoplanic acid pathway in Streptomyces rapamycinicus reveals a genetically conserved synergism with rapamycin.</title>
        <authorList>
            <person name="Mrak P."/>
            <person name="Krastel P."/>
            <person name="Pivk Lukancic P."/>
            <person name="Tao J."/>
            <person name="Pistorius D."/>
            <person name="Moore C.M."/>
        </authorList>
    </citation>
    <scope>NUCLEOTIDE SEQUENCE [LARGE SCALE GENOMIC DNA]</scope>
    <source>
        <strain evidence="2 3">NRRL 5491</strain>
    </source>
</reference>
<feature type="region of interest" description="Disordered" evidence="1">
    <location>
        <begin position="204"/>
        <end position="236"/>
    </location>
</feature>
<accession>A0A3L8R4V3</accession>
<feature type="compositionally biased region" description="Acidic residues" evidence="1">
    <location>
        <begin position="38"/>
        <end position="52"/>
    </location>
</feature>
<sequence>MRPDQEEAGIPLAVQGRCEGEVLRVGENGWDPGGPGDLGDDGPEEVAGEPGDELVAGDLGRRGVELPDQGRRPGRRDHVQLGFDQRGLAGSDVQRPEDIIGFVVALLRDKPVPVSGPAGAEDGVGVGDVQLEAMGSEGHLEGHRVGVVDSEELAEQRRGAGDPVRRRGVAGGGGHRGGGQRQPRRPVVGAHQQLKLVVQRGAARLGGHRDPQQVRTVRRQGTGQIPGERPAPPVQAAGARLQRLDEQRERLLRTGVRQAPRGVQRAVGRLVRVLDVEPLDGHRMAPPAGTGERRRECPVLRHLRHGGRGVPLFLVGRRSLAADHRQPPRRQPLREQPLHGFERADVVRIRRRQSPSPDAHACDRGRA</sequence>
<feature type="region of interest" description="Disordered" evidence="1">
    <location>
        <begin position="23"/>
        <end position="80"/>
    </location>
</feature>
<dbReference type="EMBL" id="QYCY01000002">
    <property type="protein sequence ID" value="RLV74626.1"/>
    <property type="molecule type" value="Genomic_DNA"/>
</dbReference>